<dbReference type="InterPro" id="IPR052340">
    <property type="entry name" value="RNase_Y/CdgJ"/>
</dbReference>
<dbReference type="Pfam" id="PF08668">
    <property type="entry name" value="HDOD"/>
    <property type="match status" value="1"/>
</dbReference>
<comment type="caution">
    <text evidence="2">The sequence shown here is derived from an EMBL/GenBank/DDBJ whole genome shotgun (WGS) entry which is preliminary data.</text>
</comment>
<accession>A0ABW8PYX9</accession>
<dbReference type="Proteomes" id="UP001621714">
    <property type="component" value="Unassembled WGS sequence"/>
</dbReference>
<reference evidence="2 3" key="1">
    <citation type="submission" date="2024-02" db="EMBL/GenBank/DDBJ databases">
        <title>Marinospirillum sp. MEB 164 isolated from Lonar lake sediment.</title>
        <authorList>
            <person name="Joshi A."/>
            <person name="Thite S."/>
        </authorList>
    </citation>
    <scope>NUCLEOTIDE SEQUENCE [LARGE SCALE GENOMIC DNA]</scope>
    <source>
        <strain evidence="2 3">MEB164</strain>
    </source>
</reference>
<keyword evidence="3" id="KW-1185">Reference proteome</keyword>
<dbReference type="EMBL" id="JBANFI010000006">
    <property type="protein sequence ID" value="MFK7161491.1"/>
    <property type="molecule type" value="Genomic_DNA"/>
</dbReference>
<dbReference type="RefSeq" id="WP_405340412.1">
    <property type="nucleotide sequence ID" value="NZ_JBANFI010000006.1"/>
</dbReference>
<dbReference type="SUPFAM" id="SSF141868">
    <property type="entry name" value="EAL domain-like"/>
    <property type="match status" value="1"/>
</dbReference>
<dbReference type="SUPFAM" id="SSF109604">
    <property type="entry name" value="HD-domain/PDEase-like"/>
    <property type="match status" value="1"/>
</dbReference>
<name>A0ABW8PYX9_9GAMM</name>
<organism evidence="2 3">
    <name type="scientific">Marinospirillum alkalitolerans</name>
    <dbReference type="NCBI Taxonomy" id="3123374"/>
    <lineage>
        <taxon>Bacteria</taxon>
        <taxon>Pseudomonadati</taxon>
        <taxon>Pseudomonadota</taxon>
        <taxon>Gammaproteobacteria</taxon>
        <taxon>Oceanospirillales</taxon>
        <taxon>Oceanospirillaceae</taxon>
        <taxon>Marinospirillum</taxon>
    </lineage>
</organism>
<dbReference type="InterPro" id="IPR014408">
    <property type="entry name" value="dGMP_Pdiesterase_EAL/HD-GYP"/>
</dbReference>
<evidence type="ECO:0000313" key="2">
    <source>
        <dbReference type="EMBL" id="MFK7161491.1"/>
    </source>
</evidence>
<feature type="domain" description="HDOD" evidence="1">
    <location>
        <begin position="206"/>
        <end position="391"/>
    </location>
</feature>
<dbReference type="InterPro" id="IPR013976">
    <property type="entry name" value="HDOD"/>
</dbReference>
<protein>
    <submittedName>
        <fullName evidence="2">HDOD domain-containing protein</fullName>
    </submittedName>
</protein>
<evidence type="ECO:0000259" key="1">
    <source>
        <dbReference type="PROSITE" id="PS51833"/>
    </source>
</evidence>
<dbReference type="PIRSF" id="PIRSF003180">
    <property type="entry name" value="DiGMPpdiest_YuxH"/>
    <property type="match status" value="1"/>
</dbReference>
<dbReference type="SMART" id="SM00052">
    <property type="entry name" value="EAL"/>
    <property type="match status" value="1"/>
</dbReference>
<dbReference type="Gene3D" id="1.10.3210.10">
    <property type="entry name" value="Hypothetical protein af1432"/>
    <property type="match status" value="1"/>
</dbReference>
<dbReference type="Gene3D" id="3.20.20.450">
    <property type="entry name" value="EAL domain"/>
    <property type="match status" value="1"/>
</dbReference>
<dbReference type="InterPro" id="IPR035919">
    <property type="entry name" value="EAL_sf"/>
</dbReference>
<proteinExistence type="predicted"/>
<dbReference type="InterPro" id="IPR001633">
    <property type="entry name" value="EAL_dom"/>
</dbReference>
<dbReference type="PROSITE" id="PS51833">
    <property type="entry name" value="HDOD"/>
    <property type="match status" value="1"/>
</dbReference>
<dbReference type="PANTHER" id="PTHR33525">
    <property type="match status" value="1"/>
</dbReference>
<dbReference type="PANTHER" id="PTHR33525:SF4">
    <property type="entry name" value="CYCLIC DI-GMP PHOSPHODIESTERASE CDGJ"/>
    <property type="match status" value="1"/>
</dbReference>
<evidence type="ECO:0000313" key="3">
    <source>
        <dbReference type="Proteomes" id="UP001621714"/>
    </source>
</evidence>
<gene>
    <name evidence="2" type="ORF">V6U78_10625</name>
</gene>
<sequence length="408" mass="45682">MNSASAPPENYCIALQPICDGKMRHVADELLYRSSASASFAQIDDQLTATARACSAAFYETGIDKLVGQRKIFFNAPREWLLKPELLPPNPEQVVVEVLESVSGEPEIVAALAKIRALGYDVALDDFQLTEQTRPLLNVASIIKVDLFEPVRARDIALYQEHGLRLLAEKVEDLDTFRRYRDLGFEFFQGYFYAKPEVREATSRNRGSNQGAQIRIMAELQEPEPDYAKLEPLIAQDPQLTFLLLKYTNSAMFRRLNEVTTIHQALNTLGLERVKTIVMTVMLANNGPSSLLSLPQALTRAAMCEQLAARMTQINPRTAFMAGLMSMMDLLMGGTLVEIVAQLPLGEDVKRAILFREQRLGKLLNLVEAFENAQMHDRAPDLVAQLNQVWLTSRAWATQVLEGVNEAL</sequence>